<sequence>MVINPTYLAQRTRSSVSMADAKRRVLHSYRDWLRAAPEVQTMYSLNLTISQLRTKVRQEYERHRYVNQLKTIDVLLFNSHQEFQETLNYWKQKTHVLKYFRTDEEDAVKLPNNFINGFLEGRN</sequence>
<keyword evidence="5" id="KW-0999">Mitochondrion inner membrane</keyword>
<dbReference type="PIRSF" id="PIRSF006643">
    <property type="entry name" value="NDUA6"/>
    <property type="match status" value="1"/>
</dbReference>
<evidence type="ECO:0000256" key="4">
    <source>
        <dbReference type="ARBA" id="ARBA00022660"/>
    </source>
</evidence>
<evidence type="ECO:0000313" key="10">
    <source>
        <dbReference type="Proteomes" id="UP000244855"/>
    </source>
</evidence>
<dbReference type="InterPro" id="IPR016488">
    <property type="entry name" value="NADH_Ub_cplx-1_asu_su-6"/>
</dbReference>
<keyword evidence="10" id="KW-1185">Reference proteome</keyword>
<dbReference type="GO" id="GO:0045271">
    <property type="term" value="C:respiratory chain complex I"/>
    <property type="evidence" value="ECO:0007669"/>
    <property type="project" value="InterPro"/>
</dbReference>
<name>A0A2V1DCY9_9PLEO</name>
<dbReference type="PANTHER" id="PTHR12964:SF0">
    <property type="entry name" value="NADH DEHYDROGENASE [UBIQUINONE] 1 ALPHA SUBCOMPLEX SUBUNIT 6"/>
    <property type="match status" value="1"/>
</dbReference>
<dbReference type="GO" id="GO:0005743">
    <property type="term" value="C:mitochondrial inner membrane"/>
    <property type="evidence" value="ECO:0007669"/>
    <property type="project" value="UniProtKB-SubCell"/>
</dbReference>
<comment type="subcellular location">
    <subcellularLocation>
        <location evidence="1">Mitochondrion inner membrane</location>
        <topology evidence="1">Peripheral membrane protein</topology>
        <orientation evidence="1">Matrix side</orientation>
    </subcellularLocation>
</comment>
<dbReference type="AlphaFoldDB" id="A0A2V1DCY9"/>
<dbReference type="EMBL" id="KZ805512">
    <property type="protein sequence ID" value="PVH94994.1"/>
    <property type="molecule type" value="Genomic_DNA"/>
</dbReference>
<dbReference type="OrthoDB" id="14535at2759"/>
<reference evidence="9 10" key="1">
    <citation type="journal article" date="2018" name="Sci. Rep.">
        <title>Comparative genomics provides insights into the lifestyle and reveals functional heterogeneity of dark septate endophytic fungi.</title>
        <authorList>
            <person name="Knapp D.G."/>
            <person name="Nemeth J.B."/>
            <person name="Barry K."/>
            <person name="Hainaut M."/>
            <person name="Henrissat B."/>
            <person name="Johnson J."/>
            <person name="Kuo A."/>
            <person name="Lim J.H.P."/>
            <person name="Lipzen A."/>
            <person name="Nolan M."/>
            <person name="Ohm R.A."/>
            <person name="Tamas L."/>
            <person name="Grigoriev I.V."/>
            <person name="Spatafora J.W."/>
            <person name="Nagy L.G."/>
            <person name="Kovacs G.M."/>
        </authorList>
    </citation>
    <scope>NUCLEOTIDE SEQUENCE [LARGE SCALE GENOMIC DNA]</scope>
    <source>
        <strain evidence="9 10">DSE2036</strain>
    </source>
</reference>
<gene>
    <name evidence="9" type="ORF">DM02DRAFT_618186</name>
</gene>
<dbReference type="Proteomes" id="UP000244855">
    <property type="component" value="Unassembled WGS sequence"/>
</dbReference>
<dbReference type="GO" id="GO:0006979">
    <property type="term" value="P:response to oxidative stress"/>
    <property type="evidence" value="ECO:0007669"/>
    <property type="project" value="TreeGrafter"/>
</dbReference>
<evidence type="ECO:0000256" key="1">
    <source>
        <dbReference type="ARBA" id="ARBA00004443"/>
    </source>
</evidence>
<dbReference type="Pfam" id="PF13233">
    <property type="entry name" value="Complex1_LYR_2"/>
    <property type="match status" value="1"/>
</dbReference>
<dbReference type="STRING" id="97972.A0A2V1DCY9"/>
<evidence type="ECO:0000256" key="8">
    <source>
        <dbReference type="ARBA" id="ARBA00023136"/>
    </source>
</evidence>
<protein>
    <submittedName>
        <fullName evidence="9">NADH dehydrogenase, alpha subcomplex, subunit 6</fullName>
    </submittedName>
</protein>
<evidence type="ECO:0000313" key="9">
    <source>
        <dbReference type="EMBL" id="PVH94994.1"/>
    </source>
</evidence>
<keyword evidence="4" id="KW-0679">Respiratory chain</keyword>
<proteinExistence type="inferred from homology"/>
<keyword evidence="7" id="KW-0496">Mitochondrion</keyword>
<accession>A0A2V1DCY9</accession>
<dbReference type="PANTHER" id="PTHR12964">
    <property type="entry name" value="NADH-UBIQUINONE OXIDOREDUCTASE B14 SUBUNIT"/>
    <property type="match status" value="1"/>
</dbReference>
<comment type="similarity">
    <text evidence="2">Belongs to the complex I LYR family.</text>
</comment>
<organism evidence="9 10">
    <name type="scientific">Periconia macrospinosa</name>
    <dbReference type="NCBI Taxonomy" id="97972"/>
    <lineage>
        <taxon>Eukaryota</taxon>
        <taxon>Fungi</taxon>
        <taxon>Dikarya</taxon>
        <taxon>Ascomycota</taxon>
        <taxon>Pezizomycotina</taxon>
        <taxon>Dothideomycetes</taxon>
        <taxon>Pleosporomycetidae</taxon>
        <taxon>Pleosporales</taxon>
        <taxon>Massarineae</taxon>
        <taxon>Periconiaceae</taxon>
        <taxon>Periconia</taxon>
    </lineage>
</organism>
<evidence type="ECO:0000256" key="2">
    <source>
        <dbReference type="ARBA" id="ARBA00009508"/>
    </source>
</evidence>
<keyword evidence="8" id="KW-0472">Membrane</keyword>
<evidence type="ECO:0000256" key="5">
    <source>
        <dbReference type="ARBA" id="ARBA00022792"/>
    </source>
</evidence>
<keyword evidence="3" id="KW-0813">Transport</keyword>
<keyword evidence="6" id="KW-0249">Electron transport</keyword>
<evidence type="ECO:0000256" key="7">
    <source>
        <dbReference type="ARBA" id="ARBA00023128"/>
    </source>
</evidence>
<dbReference type="InterPro" id="IPR045299">
    <property type="entry name" value="Complex1_LYR_NDUFA6_LYRM6"/>
</dbReference>
<evidence type="ECO:0000256" key="6">
    <source>
        <dbReference type="ARBA" id="ARBA00022982"/>
    </source>
</evidence>
<dbReference type="CDD" id="cd20266">
    <property type="entry name" value="Complex1_LYR_NDUFA6_LYRM6"/>
    <property type="match status" value="1"/>
</dbReference>
<evidence type="ECO:0000256" key="3">
    <source>
        <dbReference type="ARBA" id="ARBA00022448"/>
    </source>
</evidence>